<feature type="compositionally biased region" description="Low complexity" evidence="3">
    <location>
        <begin position="208"/>
        <end position="224"/>
    </location>
</feature>
<feature type="region of interest" description="Disordered" evidence="3">
    <location>
        <begin position="151"/>
        <end position="230"/>
    </location>
</feature>
<feature type="domain" description="SH3" evidence="4">
    <location>
        <begin position="88"/>
        <end position="149"/>
    </location>
</feature>
<sequence>MSNTAFINRSLTGVRNELEFLKDSGVITDRFYNEVCERLPQRYSEGAPPVDLVLEKGPVSHSSTPAPAPAPAAAPAAAAPPAVPPPQDSQPVAQALYDYEKRDPTDLRLVAGHKVAVLEKMNQDWWRGRDLDTGEEGIFPANYVKMDERAIHSPPPYNEKAQYPPPQPQYSPAPQQQYSPAPPQQSQAGYATYPPPSVNYYPPPMQQPQPMQQPVEQQPQQSSSGHQHLKKFGSKFGNAAIFGAGATVGADIVNSIF</sequence>
<dbReference type="CDD" id="cd00174">
    <property type="entry name" value="SH3"/>
    <property type="match status" value="1"/>
</dbReference>
<keyword evidence="1 2" id="KW-0728">SH3 domain</keyword>
<gene>
    <name evidence="5" type="ORF">GNLVRS02_ARAD1D13046g</name>
</gene>
<feature type="region of interest" description="Disordered" evidence="3">
    <location>
        <begin position="55"/>
        <end position="90"/>
    </location>
</feature>
<dbReference type="Gene3D" id="2.30.30.40">
    <property type="entry name" value="SH3 Domains"/>
    <property type="match status" value="1"/>
</dbReference>
<organism evidence="5">
    <name type="scientific">Blastobotrys adeninivorans</name>
    <name type="common">Yeast</name>
    <name type="synonym">Arxula adeninivorans</name>
    <dbReference type="NCBI Taxonomy" id="409370"/>
    <lineage>
        <taxon>Eukaryota</taxon>
        <taxon>Fungi</taxon>
        <taxon>Dikarya</taxon>
        <taxon>Ascomycota</taxon>
        <taxon>Saccharomycotina</taxon>
        <taxon>Dipodascomycetes</taxon>
        <taxon>Dipodascales</taxon>
        <taxon>Trichomonascaceae</taxon>
        <taxon>Blastobotrys</taxon>
    </lineage>
</organism>
<feature type="compositionally biased region" description="Pro residues" evidence="3">
    <location>
        <begin position="193"/>
        <end position="207"/>
    </location>
</feature>
<dbReference type="PRINTS" id="PR00452">
    <property type="entry name" value="SH3DOMAIN"/>
</dbReference>
<dbReference type="EMBL" id="HG937694">
    <property type="protein sequence ID" value="CDP37505.1"/>
    <property type="molecule type" value="Genomic_DNA"/>
</dbReference>
<dbReference type="InterPro" id="IPR036028">
    <property type="entry name" value="SH3-like_dom_sf"/>
</dbReference>
<dbReference type="PROSITE" id="PS50002">
    <property type="entry name" value="SH3"/>
    <property type="match status" value="1"/>
</dbReference>
<feature type="compositionally biased region" description="Low complexity" evidence="3">
    <location>
        <begin position="172"/>
        <end position="187"/>
    </location>
</feature>
<dbReference type="InterPro" id="IPR050670">
    <property type="entry name" value="STAM"/>
</dbReference>
<feature type="compositionally biased region" description="Pro residues" evidence="3">
    <location>
        <begin position="153"/>
        <end position="171"/>
    </location>
</feature>
<evidence type="ECO:0000256" key="2">
    <source>
        <dbReference type="PROSITE-ProRule" id="PRU00192"/>
    </source>
</evidence>
<evidence type="ECO:0000313" key="5">
    <source>
        <dbReference type="EMBL" id="CDP37505.1"/>
    </source>
</evidence>
<dbReference type="SMART" id="SM00326">
    <property type="entry name" value="SH3"/>
    <property type="match status" value="1"/>
</dbReference>
<dbReference type="PANTHER" id="PTHR45929:SF7">
    <property type="entry name" value="LAS SEVENTEEN-BINDING PROTEIN 1"/>
    <property type="match status" value="1"/>
</dbReference>
<evidence type="ECO:0000256" key="1">
    <source>
        <dbReference type="ARBA" id="ARBA00022443"/>
    </source>
</evidence>
<dbReference type="InterPro" id="IPR001452">
    <property type="entry name" value="SH3_domain"/>
</dbReference>
<dbReference type="AlphaFoldDB" id="A0A060T8P7"/>
<reference evidence="5" key="2">
    <citation type="submission" date="2014-06" db="EMBL/GenBank/DDBJ databases">
        <title>The complete genome of Blastobotrys (Arxula) adeninivorans LS3 - a yeast of biotechnological interest.</title>
        <authorList>
            <person name="Kunze G."/>
            <person name="Gaillardin C."/>
            <person name="Czernicka M."/>
            <person name="Durrens P."/>
            <person name="Martin T."/>
            <person name="Boer E."/>
            <person name="Gabaldon T."/>
            <person name="Cruz J."/>
            <person name="Talla E."/>
            <person name="Marck C."/>
            <person name="Goffeau A."/>
            <person name="Barbe V."/>
            <person name="Baret P."/>
            <person name="Baronian K."/>
            <person name="Beier S."/>
            <person name="Bleykasten C."/>
            <person name="Bode R."/>
            <person name="Casaregola S."/>
            <person name="Despons L."/>
            <person name="Fairhead C."/>
            <person name="Giersberg M."/>
            <person name="Gierski P."/>
            <person name="Hahnel U."/>
            <person name="Hartmann A."/>
            <person name="Jankowska D."/>
            <person name="Jubin C."/>
            <person name="Jung P."/>
            <person name="Lafontaine I."/>
            <person name="Leh-Louis V."/>
            <person name="Lemaire M."/>
            <person name="Marcet-Houben M."/>
            <person name="Mascher M."/>
            <person name="Morel G."/>
            <person name="Richard G.-F."/>
            <person name="Riechen J."/>
            <person name="Sacerdot C."/>
            <person name="Sarkar A."/>
            <person name="Savel G."/>
            <person name="Schacherer J."/>
            <person name="Sherman D."/>
            <person name="Straub M.-L."/>
            <person name="Stein N."/>
            <person name="Thierry A."/>
            <person name="Trautwein-Schult A."/>
            <person name="Westhof E."/>
            <person name="Worch S."/>
            <person name="Dujon B."/>
            <person name="Souciet J.-L."/>
            <person name="Wincker P."/>
            <person name="Scholz U."/>
            <person name="Neuveglise N."/>
        </authorList>
    </citation>
    <scope>NUCLEOTIDE SEQUENCE</scope>
    <source>
        <strain evidence="5">LS3</strain>
    </source>
</reference>
<evidence type="ECO:0000256" key="3">
    <source>
        <dbReference type="SAM" id="MobiDB-lite"/>
    </source>
</evidence>
<name>A0A060T8P7_BLAAD</name>
<reference evidence="5" key="1">
    <citation type="submission" date="2014-02" db="EMBL/GenBank/DDBJ databases">
        <authorList>
            <person name="Genoscope - CEA"/>
        </authorList>
    </citation>
    <scope>NUCLEOTIDE SEQUENCE</scope>
    <source>
        <strain evidence="5">LS3</strain>
    </source>
</reference>
<proteinExistence type="predicted"/>
<dbReference type="Pfam" id="PF00018">
    <property type="entry name" value="SH3_1"/>
    <property type="match status" value="1"/>
</dbReference>
<protein>
    <submittedName>
        <fullName evidence="5">ARAD1D13046p</fullName>
    </submittedName>
</protein>
<dbReference type="PANTHER" id="PTHR45929">
    <property type="entry name" value="JAK PATHWAY SIGNAL TRANSDUCTION ADAPTOR MOLECULE"/>
    <property type="match status" value="1"/>
</dbReference>
<dbReference type="SUPFAM" id="SSF50044">
    <property type="entry name" value="SH3-domain"/>
    <property type="match status" value="1"/>
</dbReference>
<dbReference type="PhylomeDB" id="A0A060T8P7"/>
<accession>A0A060T8P7</accession>
<evidence type="ECO:0000259" key="4">
    <source>
        <dbReference type="PROSITE" id="PS50002"/>
    </source>
</evidence>